<gene>
    <name evidence="2" type="ORF">AVDCRST_MAG36-2634</name>
</gene>
<accession>A0A6J4MJE1</accession>
<dbReference type="InterPro" id="IPR051531">
    <property type="entry name" value="N-acetyltransferase"/>
</dbReference>
<dbReference type="PROSITE" id="PS51186">
    <property type="entry name" value="GNAT"/>
    <property type="match status" value="1"/>
</dbReference>
<dbReference type="EMBL" id="CADCUH010000170">
    <property type="protein sequence ID" value="CAA9360992.1"/>
    <property type="molecule type" value="Genomic_DNA"/>
</dbReference>
<evidence type="ECO:0000259" key="1">
    <source>
        <dbReference type="PROSITE" id="PS51186"/>
    </source>
</evidence>
<reference evidence="2" key="1">
    <citation type="submission" date="2020-02" db="EMBL/GenBank/DDBJ databases">
        <authorList>
            <person name="Meier V. D."/>
        </authorList>
    </citation>
    <scope>NUCLEOTIDE SEQUENCE</scope>
    <source>
        <strain evidence="2">AVDCRST_MAG36</strain>
    </source>
</reference>
<organism evidence="2">
    <name type="scientific">uncultured Nocardioidaceae bacterium</name>
    <dbReference type="NCBI Taxonomy" id="253824"/>
    <lineage>
        <taxon>Bacteria</taxon>
        <taxon>Bacillati</taxon>
        <taxon>Actinomycetota</taxon>
        <taxon>Actinomycetes</taxon>
        <taxon>Propionibacteriales</taxon>
        <taxon>Nocardioidaceae</taxon>
        <taxon>environmental samples</taxon>
    </lineage>
</organism>
<feature type="domain" description="N-acetyltransferase" evidence="1">
    <location>
        <begin position="25"/>
        <end position="188"/>
    </location>
</feature>
<dbReference type="InterPro" id="IPR000182">
    <property type="entry name" value="GNAT_dom"/>
</dbReference>
<dbReference type="Pfam" id="PF13302">
    <property type="entry name" value="Acetyltransf_3"/>
    <property type="match status" value="1"/>
</dbReference>
<dbReference type="Gene3D" id="3.40.630.30">
    <property type="match status" value="1"/>
</dbReference>
<dbReference type="CDD" id="cd04301">
    <property type="entry name" value="NAT_SF"/>
    <property type="match status" value="1"/>
</dbReference>
<evidence type="ECO:0000313" key="2">
    <source>
        <dbReference type="EMBL" id="CAA9360992.1"/>
    </source>
</evidence>
<dbReference type="AlphaFoldDB" id="A0A6J4MJE1"/>
<dbReference type="PANTHER" id="PTHR43792">
    <property type="entry name" value="GNAT FAMILY, PUTATIVE (AFU_ORTHOLOGUE AFUA_3G00765)-RELATED-RELATED"/>
    <property type="match status" value="1"/>
</dbReference>
<proteinExistence type="predicted"/>
<sequence>MIGVAACQGRLVTRSHPWPKTVDDVVLRDPRDTDIDVIASFRNLPEVNRWLIVTHQSPDELRRGWLGVPASNTDFSCIAEVDGELAGVGFLEIEDGMGQPGKPRGTDAGIGYIVRPGYEGRGVASAIALGLVEAALVDLGLRRVTAGCFADNHASVRVLEKTGLRREQHGRGDSWHADLGWVDGYTYGVLKDEWLAARA</sequence>
<name>A0A6J4MJE1_9ACTN</name>
<protein>
    <recommendedName>
        <fullName evidence="1">N-acetyltransferase domain-containing protein</fullName>
    </recommendedName>
</protein>
<dbReference type="SUPFAM" id="SSF55729">
    <property type="entry name" value="Acyl-CoA N-acyltransferases (Nat)"/>
    <property type="match status" value="1"/>
</dbReference>
<dbReference type="GO" id="GO:0016747">
    <property type="term" value="F:acyltransferase activity, transferring groups other than amino-acyl groups"/>
    <property type="evidence" value="ECO:0007669"/>
    <property type="project" value="InterPro"/>
</dbReference>
<dbReference type="InterPro" id="IPR016181">
    <property type="entry name" value="Acyl_CoA_acyltransferase"/>
</dbReference>